<organism evidence="1 2">
    <name type="scientific">Racocetra persica</name>
    <dbReference type="NCBI Taxonomy" id="160502"/>
    <lineage>
        <taxon>Eukaryota</taxon>
        <taxon>Fungi</taxon>
        <taxon>Fungi incertae sedis</taxon>
        <taxon>Mucoromycota</taxon>
        <taxon>Glomeromycotina</taxon>
        <taxon>Glomeromycetes</taxon>
        <taxon>Diversisporales</taxon>
        <taxon>Gigasporaceae</taxon>
        <taxon>Racocetra</taxon>
    </lineage>
</organism>
<dbReference type="Proteomes" id="UP000789920">
    <property type="component" value="Unassembled WGS sequence"/>
</dbReference>
<proteinExistence type="predicted"/>
<feature type="non-terminal residue" evidence="1">
    <location>
        <position position="1"/>
    </location>
</feature>
<gene>
    <name evidence="1" type="ORF">RPERSI_LOCUS7979</name>
</gene>
<keyword evidence="2" id="KW-1185">Reference proteome</keyword>
<accession>A0ACA9NIG2</accession>
<evidence type="ECO:0000313" key="1">
    <source>
        <dbReference type="EMBL" id="CAG8653533.1"/>
    </source>
</evidence>
<comment type="caution">
    <text evidence="1">The sequence shown here is derived from an EMBL/GenBank/DDBJ whole genome shotgun (WGS) entry which is preliminary data.</text>
</comment>
<dbReference type="EMBL" id="CAJVQC010014010">
    <property type="protein sequence ID" value="CAG8653533.1"/>
    <property type="molecule type" value="Genomic_DNA"/>
</dbReference>
<evidence type="ECO:0000313" key="2">
    <source>
        <dbReference type="Proteomes" id="UP000789920"/>
    </source>
</evidence>
<reference evidence="1" key="1">
    <citation type="submission" date="2021-06" db="EMBL/GenBank/DDBJ databases">
        <authorList>
            <person name="Kallberg Y."/>
            <person name="Tangrot J."/>
            <person name="Rosling A."/>
        </authorList>
    </citation>
    <scope>NUCLEOTIDE SEQUENCE</scope>
    <source>
        <strain evidence="1">MA461A</strain>
    </source>
</reference>
<name>A0ACA9NIG2_9GLOM</name>
<sequence length="509" mass="59061">LCDFLQNNDHECLTQIAESFPEYYSRKGFDVTLKIGQLPNVEEFYCNSDVLISQSQYFRTALSHNYIMKDGDSIILEEPMVTPHAFRMLLRLLYKNDVDLNTLDGTLFISFIKAAEHFGLNDIRTRLQQHIIECETTWLQKNFVKIINDVFIDDSDETIEAIQHHLIHKISTDPSYLLEADDLSDLKESCFSMILSDVRLFINQVIAWDILISWGIRQNQTLKQDVPLWSFGDWTVLKDAVKDVIGFIKFDRISRNDFYGKIIPFSKVIPQNMSSRILQNYLDKDVRSRYNDIFRRVFLDDSTLINHYHADFILKWIDNRPKSISSKKRRTIKRMFTFKKFNPRSVKQKQPFSVPRKFNLLYRITSQCTDNTKVSIKNYKELCINRPNTLVVAKVQGSNAIIGGFAPNGLDLDFLSLCAPSIDSSFLFCFTNGEPNADSIVGRMKTGNVRDVDNSSNSCLWVGPKFGIKDLIIDLNTMKCISQPQYYNSIYTDKEFKIDECEVFQINHC</sequence>
<protein>
    <submittedName>
        <fullName evidence="1">5935_t:CDS:1</fullName>
    </submittedName>
</protein>